<dbReference type="EMBL" id="BDQI01000079">
    <property type="protein sequence ID" value="GAX58998.1"/>
    <property type="molecule type" value="Genomic_DNA"/>
</dbReference>
<evidence type="ECO:0000313" key="3">
    <source>
        <dbReference type="Proteomes" id="UP000217446"/>
    </source>
</evidence>
<evidence type="ECO:0000313" key="2">
    <source>
        <dbReference type="EMBL" id="GAX58998.1"/>
    </source>
</evidence>
<dbReference type="RefSeq" id="WP_159064570.1">
    <property type="nucleotide sequence ID" value="NZ_BDQI01000079.1"/>
</dbReference>
<proteinExistence type="predicted"/>
<dbReference type="AlphaFoldDB" id="A0A286PHG9"/>
<dbReference type="Proteomes" id="UP000217446">
    <property type="component" value="Unassembled WGS sequence"/>
</dbReference>
<name>A0A286PHG9_STROL</name>
<feature type="region of interest" description="Disordered" evidence="1">
    <location>
        <begin position="1"/>
        <end position="24"/>
    </location>
</feature>
<sequence length="51" mass="5625">MPQTATPAQVPAAPRQAGPAPAWERHRLFQEPVYPEGLALLDEDDVDEDDI</sequence>
<protein>
    <submittedName>
        <fullName evidence="2">Uncharacterized protein</fullName>
    </submittedName>
</protein>
<accession>A0A286PHG9</accession>
<gene>
    <name evidence="2" type="ORF">SO3561_10573</name>
</gene>
<keyword evidence="3" id="KW-1185">Reference proteome</keyword>
<feature type="compositionally biased region" description="Low complexity" evidence="1">
    <location>
        <begin position="1"/>
        <end position="22"/>
    </location>
</feature>
<comment type="caution">
    <text evidence="2">The sequence shown here is derived from an EMBL/GenBank/DDBJ whole genome shotgun (WGS) entry which is preliminary data.</text>
</comment>
<reference evidence="3" key="1">
    <citation type="submission" date="2017-05" db="EMBL/GenBank/DDBJ databases">
        <title>Streptomyces olivochromogenes NBRC 3561 whole genome shotgun sequence.</title>
        <authorList>
            <person name="Dohra H."/>
            <person name="Kodani S."/>
        </authorList>
    </citation>
    <scope>NUCLEOTIDE SEQUENCE [LARGE SCALE GENOMIC DNA]</scope>
    <source>
        <strain evidence="3">NBRC 3561</strain>
    </source>
</reference>
<evidence type="ECO:0000256" key="1">
    <source>
        <dbReference type="SAM" id="MobiDB-lite"/>
    </source>
</evidence>
<organism evidence="2 3">
    <name type="scientific">Streptomyces olivochromogenes</name>
    <dbReference type="NCBI Taxonomy" id="1963"/>
    <lineage>
        <taxon>Bacteria</taxon>
        <taxon>Bacillati</taxon>
        <taxon>Actinomycetota</taxon>
        <taxon>Actinomycetes</taxon>
        <taxon>Kitasatosporales</taxon>
        <taxon>Streptomycetaceae</taxon>
        <taxon>Streptomyces</taxon>
    </lineage>
</organism>